<evidence type="ECO:0000256" key="1">
    <source>
        <dbReference type="ARBA" id="ARBA00001932"/>
    </source>
</evidence>
<dbReference type="Proteomes" id="UP001595907">
    <property type="component" value="Unassembled WGS sequence"/>
</dbReference>
<dbReference type="PROSITE" id="PS00394">
    <property type="entry name" value="DNA_PHOTOLYASES_1_1"/>
    <property type="match status" value="1"/>
</dbReference>
<evidence type="ECO:0000256" key="5">
    <source>
        <dbReference type="ARBA" id="ARBA00022991"/>
    </source>
</evidence>
<dbReference type="RefSeq" id="WP_379705623.1">
    <property type="nucleotide sequence ID" value="NZ_JBHSCZ010000001.1"/>
</dbReference>
<feature type="region of interest" description="Disordered" evidence="7">
    <location>
        <begin position="482"/>
        <end position="516"/>
    </location>
</feature>
<dbReference type="InterPro" id="IPR036155">
    <property type="entry name" value="Crypto/Photolyase_N_sf"/>
</dbReference>
<evidence type="ECO:0000256" key="6">
    <source>
        <dbReference type="RuleBase" id="RU004182"/>
    </source>
</evidence>
<evidence type="ECO:0000256" key="4">
    <source>
        <dbReference type="ARBA" id="ARBA00022827"/>
    </source>
</evidence>
<keyword evidence="5 6" id="KW-0157">Chromophore</keyword>
<dbReference type="Gene3D" id="3.40.50.620">
    <property type="entry name" value="HUPs"/>
    <property type="match status" value="1"/>
</dbReference>
<dbReference type="PRINTS" id="PR00147">
    <property type="entry name" value="DNAPHOTLYASE"/>
</dbReference>
<dbReference type="PANTHER" id="PTHR11455">
    <property type="entry name" value="CRYPTOCHROME"/>
    <property type="match status" value="1"/>
</dbReference>
<evidence type="ECO:0000256" key="7">
    <source>
        <dbReference type="SAM" id="MobiDB-lite"/>
    </source>
</evidence>
<dbReference type="SUPFAM" id="SSF52425">
    <property type="entry name" value="Cryptochrome/photolyase, N-terminal domain"/>
    <property type="match status" value="1"/>
</dbReference>
<comment type="cofactor">
    <cofactor evidence="1">
        <name>(6R)-5,10-methylene-5,6,7,8-tetrahydrofolate</name>
        <dbReference type="ChEBI" id="CHEBI:15636"/>
    </cofactor>
</comment>
<keyword evidence="4 6" id="KW-0274">FAD</keyword>
<feature type="domain" description="Photolyase/cryptochrome alpha/beta" evidence="8">
    <location>
        <begin position="11"/>
        <end position="141"/>
    </location>
</feature>
<dbReference type="InterPro" id="IPR005101">
    <property type="entry name" value="Cryptochr/Photolyase_FAD-bd"/>
</dbReference>
<gene>
    <name evidence="9" type="ORF">ACFOWM_00705</name>
</gene>
<evidence type="ECO:0000256" key="2">
    <source>
        <dbReference type="ARBA" id="ARBA00001974"/>
    </source>
</evidence>
<dbReference type="Gene3D" id="1.10.579.10">
    <property type="entry name" value="DNA Cyclobutane Dipyrimidine Photolyase, subunit A, domain 3"/>
    <property type="match status" value="1"/>
</dbReference>
<dbReference type="PROSITE" id="PS51645">
    <property type="entry name" value="PHR_CRY_ALPHA_BETA"/>
    <property type="match status" value="1"/>
</dbReference>
<name>A0ABV8QNR1_9BACT</name>
<dbReference type="InterPro" id="IPR002081">
    <property type="entry name" value="Cryptochrome/DNA_photolyase_1"/>
</dbReference>
<dbReference type="InterPro" id="IPR018394">
    <property type="entry name" value="DNA_photolyase_1_CS_C"/>
</dbReference>
<keyword evidence="10" id="KW-1185">Reference proteome</keyword>
<comment type="similarity">
    <text evidence="6">Belongs to the DNA photolyase family.</text>
</comment>
<comment type="cofactor">
    <cofactor evidence="2">
        <name>FAD</name>
        <dbReference type="ChEBI" id="CHEBI:57692"/>
    </cofactor>
</comment>
<dbReference type="PANTHER" id="PTHR11455:SF9">
    <property type="entry name" value="CRYPTOCHROME CIRCADIAN CLOCK 5 ISOFORM X1"/>
    <property type="match status" value="1"/>
</dbReference>
<feature type="compositionally biased region" description="Polar residues" evidence="7">
    <location>
        <begin position="504"/>
        <end position="516"/>
    </location>
</feature>
<dbReference type="Pfam" id="PF03441">
    <property type="entry name" value="FAD_binding_7"/>
    <property type="match status" value="1"/>
</dbReference>
<accession>A0ABV8QNR1</accession>
<comment type="caution">
    <text evidence="9">The sequence shown here is derived from an EMBL/GenBank/DDBJ whole genome shotgun (WGS) entry which is preliminary data.</text>
</comment>
<dbReference type="SUPFAM" id="SSF48173">
    <property type="entry name" value="Cryptochrome/photolyase FAD-binding domain"/>
    <property type="match status" value="1"/>
</dbReference>
<reference evidence="10" key="1">
    <citation type="journal article" date="2019" name="Int. J. Syst. Evol. Microbiol.">
        <title>The Global Catalogue of Microorganisms (GCM) 10K type strain sequencing project: providing services to taxonomists for standard genome sequencing and annotation.</title>
        <authorList>
            <consortium name="The Broad Institute Genomics Platform"/>
            <consortium name="The Broad Institute Genome Sequencing Center for Infectious Disease"/>
            <person name="Wu L."/>
            <person name="Ma J."/>
        </authorList>
    </citation>
    <scope>NUCLEOTIDE SEQUENCE [LARGE SCALE GENOMIC DNA]</scope>
    <source>
        <strain evidence="10">CECT 8289</strain>
    </source>
</reference>
<evidence type="ECO:0000313" key="10">
    <source>
        <dbReference type="Proteomes" id="UP001595907"/>
    </source>
</evidence>
<dbReference type="Pfam" id="PF00875">
    <property type="entry name" value="DNA_photolyase"/>
    <property type="match status" value="1"/>
</dbReference>
<evidence type="ECO:0000313" key="9">
    <source>
        <dbReference type="EMBL" id="MFC4261382.1"/>
    </source>
</evidence>
<dbReference type="Gene3D" id="1.25.40.80">
    <property type="match status" value="1"/>
</dbReference>
<dbReference type="InterPro" id="IPR006050">
    <property type="entry name" value="DNA_photolyase_N"/>
</dbReference>
<evidence type="ECO:0000256" key="3">
    <source>
        <dbReference type="ARBA" id="ARBA00022630"/>
    </source>
</evidence>
<sequence>MMEEIATTKPTINVVWFKRDLRFTDHAPLLAAQQQGLPVLLLYCFEPSIMAYCDSDVRHWRFVYEAVLVLQQKLQYKQTSLYVAHQEVHSMFDIVLAHFNITTVFSHQEIGNKATYDRDIAMQQYFKQHNIVWKEYATNGIVRRLKSRKNWQAKWHQTMEAPPAMIDENALQLVTLPIAIEQQLLPIPLPPTITTPDNNFQQGGETLAWRYLDSFLKSRYINYSKHISKPALSRKSCSRLSPYLTYGNISMRMVYQYTMQHYQKADNKRALSNFISRLHWHCHFIQKFEDECGIEFESVNTAYKNLEQPINEAFIAAWEAGQTGYPLVDACMRCLVATGYINFRMRAMVVSFFTFNLWQPWQRCSRFLAKQFLDYEPGIHYPQLQMQAGVTGINTIRIYNPIKNSETHDADAVFIKQWVPELALVPSNVIHMPWQLTLLEQQQYQCVIGKDYPAPIVDEGISRKKASDIIWGLKNSAASKAAGEQVLAKHTQPKAPKPIKKQQSTKPKVQQGSLPL</sequence>
<protein>
    <submittedName>
        <fullName evidence="9">Deoxyribodipyrimidine photo-lyase/cryptochrome family protein</fullName>
    </submittedName>
</protein>
<organism evidence="9 10">
    <name type="scientific">Ferruginibacter yonginensis</name>
    <dbReference type="NCBI Taxonomy" id="1310416"/>
    <lineage>
        <taxon>Bacteria</taxon>
        <taxon>Pseudomonadati</taxon>
        <taxon>Bacteroidota</taxon>
        <taxon>Chitinophagia</taxon>
        <taxon>Chitinophagales</taxon>
        <taxon>Chitinophagaceae</taxon>
        <taxon>Ferruginibacter</taxon>
    </lineage>
</organism>
<proteinExistence type="inferred from homology"/>
<dbReference type="EMBL" id="JBHSCZ010000001">
    <property type="protein sequence ID" value="MFC4261382.1"/>
    <property type="molecule type" value="Genomic_DNA"/>
</dbReference>
<evidence type="ECO:0000259" key="8">
    <source>
        <dbReference type="PROSITE" id="PS51645"/>
    </source>
</evidence>
<dbReference type="InterPro" id="IPR014729">
    <property type="entry name" value="Rossmann-like_a/b/a_fold"/>
</dbReference>
<keyword evidence="3 6" id="KW-0285">Flavoprotein</keyword>
<dbReference type="InterPro" id="IPR036134">
    <property type="entry name" value="Crypto/Photolyase_FAD-like_sf"/>
</dbReference>